<evidence type="ECO:0000256" key="4">
    <source>
        <dbReference type="ARBA" id="ARBA00022475"/>
    </source>
</evidence>
<keyword evidence="4" id="KW-1003">Cell membrane</keyword>
<dbReference type="SUPFAM" id="SSF47384">
    <property type="entry name" value="Homodimeric domain of signal transducing histidine kinase"/>
    <property type="match status" value="1"/>
</dbReference>
<dbReference type="Proteomes" id="UP001218231">
    <property type="component" value="Chromosome"/>
</dbReference>
<dbReference type="InterPro" id="IPR036890">
    <property type="entry name" value="HATPase_C_sf"/>
</dbReference>
<dbReference type="InterPro" id="IPR003661">
    <property type="entry name" value="HisK_dim/P_dom"/>
</dbReference>
<dbReference type="GO" id="GO:0005524">
    <property type="term" value="F:ATP binding"/>
    <property type="evidence" value="ECO:0007669"/>
    <property type="project" value="UniProtKB-KW"/>
</dbReference>
<sequence>MATQPTPMADYDIAPASYGNMGLLVQLRWIAVLGQLITIWVAWRVLGVRLPMAELVAVPALLALMNIGTWAYGRQRAGYSYLELLGALMLDVEALSWQLYFTGGATNPFIFLFLVQIMLGAILLPARWSWIVALVACCDVAFLTFDYRPLDLPPAYVGEHFRLYLLGSLACFVLIAALLVYFVVRMDRNQRASSAALAALRQQAAEENHIIRLGLLASGAAHELGTPMASMSVILGDWAREKTIAGDPDLAADVADMQAELKRCKTILSGILMAAGEVRGENPSVTTARGFLSEIVEDWRARSPAPITLDDRLGEDVPIIADPALRQVIGNVVDNALEVSPEGIAIATARDGDIWQIAVRDFGPGFAPDMLDQVGRPYRSTKGRDGGGLGLFLVVNVLRQLGGRIEVSNTEEGGALVILSIPLSALAFAGKGTS</sequence>
<keyword evidence="6" id="KW-0808">Transferase</keyword>
<keyword evidence="9 12" id="KW-0067">ATP-binding</keyword>
<evidence type="ECO:0000313" key="13">
    <source>
        <dbReference type="Proteomes" id="UP001218231"/>
    </source>
</evidence>
<dbReference type="Pfam" id="PF02518">
    <property type="entry name" value="HATPase_c"/>
    <property type="match status" value="1"/>
</dbReference>
<evidence type="ECO:0000256" key="7">
    <source>
        <dbReference type="ARBA" id="ARBA00022741"/>
    </source>
</evidence>
<dbReference type="PRINTS" id="PR00344">
    <property type="entry name" value="BCTRLSENSOR"/>
</dbReference>
<accession>A0ABY7TZ97</accession>
<dbReference type="PANTHER" id="PTHR44936">
    <property type="entry name" value="SENSOR PROTEIN CREC"/>
    <property type="match status" value="1"/>
</dbReference>
<reference evidence="12 13" key="1">
    <citation type="submission" date="2023-02" db="EMBL/GenBank/DDBJ databases">
        <title>Genome sequence of Novosphingobium humi KACC 19094.</title>
        <authorList>
            <person name="Kim S."/>
            <person name="Heo J."/>
            <person name="Kwon S.-W."/>
        </authorList>
    </citation>
    <scope>NUCLEOTIDE SEQUENCE [LARGE SCALE GENOMIC DNA]</scope>
    <source>
        <strain evidence="12 13">KACC 19094</strain>
    </source>
</reference>
<keyword evidence="7" id="KW-0547">Nucleotide-binding</keyword>
<dbReference type="InterPro" id="IPR036097">
    <property type="entry name" value="HisK_dim/P_sf"/>
</dbReference>
<feature type="transmembrane region" description="Helical" evidence="10">
    <location>
        <begin position="25"/>
        <end position="43"/>
    </location>
</feature>
<dbReference type="RefSeq" id="WP_273618695.1">
    <property type="nucleotide sequence ID" value="NZ_CP117417.1"/>
</dbReference>
<gene>
    <name evidence="12" type="ORF">PQ457_05185</name>
</gene>
<feature type="transmembrane region" description="Helical" evidence="10">
    <location>
        <begin position="165"/>
        <end position="184"/>
    </location>
</feature>
<dbReference type="InterPro" id="IPR050980">
    <property type="entry name" value="2C_sensor_his_kinase"/>
</dbReference>
<evidence type="ECO:0000256" key="5">
    <source>
        <dbReference type="ARBA" id="ARBA00022553"/>
    </source>
</evidence>
<dbReference type="InterPro" id="IPR003594">
    <property type="entry name" value="HATPase_dom"/>
</dbReference>
<dbReference type="InterPro" id="IPR004358">
    <property type="entry name" value="Sig_transdc_His_kin-like_C"/>
</dbReference>
<dbReference type="PROSITE" id="PS50109">
    <property type="entry name" value="HIS_KIN"/>
    <property type="match status" value="1"/>
</dbReference>
<comment type="catalytic activity">
    <reaction evidence="1">
        <text>ATP + protein L-histidine = ADP + protein N-phospho-L-histidine.</text>
        <dbReference type="EC" id="2.7.13.3"/>
    </reaction>
</comment>
<feature type="transmembrane region" description="Helical" evidence="10">
    <location>
        <begin position="99"/>
        <end position="121"/>
    </location>
</feature>
<keyword evidence="5" id="KW-0597">Phosphoprotein</keyword>
<dbReference type="EMBL" id="CP117417">
    <property type="protein sequence ID" value="WCT78366.1"/>
    <property type="molecule type" value="Genomic_DNA"/>
</dbReference>
<evidence type="ECO:0000256" key="8">
    <source>
        <dbReference type="ARBA" id="ARBA00022777"/>
    </source>
</evidence>
<evidence type="ECO:0000256" key="6">
    <source>
        <dbReference type="ARBA" id="ARBA00022679"/>
    </source>
</evidence>
<keyword evidence="10" id="KW-0812">Transmembrane</keyword>
<evidence type="ECO:0000256" key="1">
    <source>
        <dbReference type="ARBA" id="ARBA00000085"/>
    </source>
</evidence>
<proteinExistence type="predicted"/>
<dbReference type="Gene3D" id="3.30.565.10">
    <property type="entry name" value="Histidine kinase-like ATPase, C-terminal domain"/>
    <property type="match status" value="1"/>
</dbReference>
<comment type="subcellular location">
    <subcellularLocation>
        <location evidence="2">Cell membrane</location>
        <topology evidence="2">Multi-pass membrane protein</topology>
    </subcellularLocation>
</comment>
<feature type="transmembrane region" description="Helical" evidence="10">
    <location>
        <begin position="128"/>
        <end position="145"/>
    </location>
</feature>
<evidence type="ECO:0000313" key="12">
    <source>
        <dbReference type="EMBL" id="WCT78366.1"/>
    </source>
</evidence>
<dbReference type="Gene3D" id="1.10.287.130">
    <property type="match status" value="1"/>
</dbReference>
<name>A0ABY7TZ97_9SPHN</name>
<keyword evidence="10" id="KW-1133">Transmembrane helix</keyword>
<evidence type="ECO:0000256" key="2">
    <source>
        <dbReference type="ARBA" id="ARBA00004651"/>
    </source>
</evidence>
<keyword evidence="13" id="KW-1185">Reference proteome</keyword>
<feature type="domain" description="Histidine kinase" evidence="11">
    <location>
        <begin position="219"/>
        <end position="425"/>
    </location>
</feature>
<feature type="transmembrane region" description="Helical" evidence="10">
    <location>
        <begin position="55"/>
        <end position="73"/>
    </location>
</feature>
<organism evidence="12 13">
    <name type="scientific">Novosphingobium humi</name>
    <dbReference type="NCBI Taxonomy" id="2282397"/>
    <lineage>
        <taxon>Bacteria</taxon>
        <taxon>Pseudomonadati</taxon>
        <taxon>Pseudomonadota</taxon>
        <taxon>Alphaproteobacteria</taxon>
        <taxon>Sphingomonadales</taxon>
        <taxon>Sphingomonadaceae</taxon>
        <taxon>Novosphingobium</taxon>
    </lineage>
</organism>
<dbReference type="EC" id="2.7.13.3" evidence="3"/>
<dbReference type="InterPro" id="IPR005467">
    <property type="entry name" value="His_kinase_dom"/>
</dbReference>
<dbReference type="SMART" id="SM00387">
    <property type="entry name" value="HATPase_c"/>
    <property type="match status" value="1"/>
</dbReference>
<dbReference type="PANTHER" id="PTHR44936:SF10">
    <property type="entry name" value="SENSOR PROTEIN RSTB"/>
    <property type="match status" value="1"/>
</dbReference>
<dbReference type="CDD" id="cd00082">
    <property type="entry name" value="HisKA"/>
    <property type="match status" value="1"/>
</dbReference>
<keyword evidence="10" id="KW-0472">Membrane</keyword>
<evidence type="ECO:0000259" key="11">
    <source>
        <dbReference type="PROSITE" id="PS50109"/>
    </source>
</evidence>
<evidence type="ECO:0000256" key="10">
    <source>
        <dbReference type="SAM" id="Phobius"/>
    </source>
</evidence>
<dbReference type="SUPFAM" id="SSF55874">
    <property type="entry name" value="ATPase domain of HSP90 chaperone/DNA topoisomerase II/histidine kinase"/>
    <property type="match status" value="1"/>
</dbReference>
<evidence type="ECO:0000256" key="3">
    <source>
        <dbReference type="ARBA" id="ARBA00012438"/>
    </source>
</evidence>
<protein>
    <recommendedName>
        <fullName evidence="3">histidine kinase</fullName>
        <ecNumber evidence="3">2.7.13.3</ecNumber>
    </recommendedName>
</protein>
<keyword evidence="8" id="KW-0418">Kinase</keyword>
<evidence type="ECO:0000256" key="9">
    <source>
        <dbReference type="ARBA" id="ARBA00022840"/>
    </source>
</evidence>